<dbReference type="EMBL" id="BPLR01009076">
    <property type="protein sequence ID" value="GIY29458.1"/>
    <property type="molecule type" value="Genomic_DNA"/>
</dbReference>
<keyword evidence="2" id="KW-1185">Reference proteome</keyword>
<reference evidence="1 2" key="1">
    <citation type="submission" date="2021-06" db="EMBL/GenBank/DDBJ databases">
        <title>Caerostris extrusa draft genome.</title>
        <authorList>
            <person name="Kono N."/>
            <person name="Arakawa K."/>
        </authorList>
    </citation>
    <scope>NUCLEOTIDE SEQUENCE [LARGE SCALE GENOMIC DNA]</scope>
</reference>
<accession>A0AAV4S5I0</accession>
<dbReference type="AlphaFoldDB" id="A0AAV4S5I0"/>
<sequence length="112" mass="13812">MFHELTVAIKNVGRRFISLTETFKKPSLISYQNKEERKKKFQTRKNDFNKLSLTYLERHLLTIMALLNFRFYSHSRSVMSPERRMSKMWWWWWWYSTKVNSLKMPRAFPAVE</sequence>
<name>A0AAV4S5I0_CAEEX</name>
<dbReference type="Proteomes" id="UP001054945">
    <property type="component" value="Unassembled WGS sequence"/>
</dbReference>
<comment type="caution">
    <text evidence="1">The sequence shown here is derived from an EMBL/GenBank/DDBJ whole genome shotgun (WGS) entry which is preliminary data.</text>
</comment>
<protein>
    <submittedName>
        <fullName evidence="1">Uncharacterized protein</fullName>
    </submittedName>
</protein>
<gene>
    <name evidence="1" type="ORF">CEXT_491811</name>
</gene>
<proteinExistence type="predicted"/>
<evidence type="ECO:0000313" key="1">
    <source>
        <dbReference type="EMBL" id="GIY29458.1"/>
    </source>
</evidence>
<organism evidence="1 2">
    <name type="scientific">Caerostris extrusa</name>
    <name type="common">Bark spider</name>
    <name type="synonym">Caerostris bankana</name>
    <dbReference type="NCBI Taxonomy" id="172846"/>
    <lineage>
        <taxon>Eukaryota</taxon>
        <taxon>Metazoa</taxon>
        <taxon>Ecdysozoa</taxon>
        <taxon>Arthropoda</taxon>
        <taxon>Chelicerata</taxon>
        <taxon>Arachnida</taxon>
        <taxon>Araneae</taxon>
        <taxon>Araneomorphae</taxon>
        <taxon>Entelegynae</taxon>
        <taxon>Araneoidea</taxon>
        <taxon>Araneidae</taxon>
        <taxon>Caerostris</taxon>
    </lineage>
</organism>
<evidence type="ECO:0000313" key="2">
    <source>
        <dbReference type="Proteomes" id="UP001054945"/>
    </source>
</evidence>